<proteinExistence type="predicted"/>
<protein>
    <submittedName>
        <fullName evidence="1">Uncharacterized protein</fullName>
    </submittedName>
</protein>
<reference evidence="1" key="1">
    <citation type="journal article" date="2014" name="Nat. Commun.">
        <title>Multiple recent horizontal transfers of a large genomic region in cheese making fungi.</title>
        <authorList>
            <person name="Cheeseman K."/>
            <person name="Ropars J."/>
            <person name="Renault P."/>
            <person name="Dupont J."/>
            <person name="Gouzy J."/>
            <person name="Branca A."/>
            <person name="Abraham A.L."/>
            <person name="Ceppi M."/>
            <person name="Conseiller E."/>
            <person name="Debuchy R."/>
            <person name="Malagnac F."/>
            <person name="Goarin A."/>
            <person name="Silar P."/>
            <person name="Lacoste S."/>
            <person name="Sallet E."/>
            <person name="Bensimon A."/>
            <person name="Giraud T."/>
            <person name="Brygoo Y."/>
        </authorList>
    </citation>
    <scope>NUCLEOTIDE SEQUENCE [LARGE SCALE GENOMIC DNA]</scope>
    <source>
        <strain evidence="1">FM164</strain>
    </source>
</reference>
<evidence type="ECO:0000313" key="2">
    <source>
        <dbReference type="Proteomes" id="UP000030686"/>
    </source>
</evidence>
<dbReference type="Proteomes" id="UP000030686">
    <property type="component" value="Unassembled WGS sequence"/>
</dbReference>
<accession>W6QNK3</accession>
<organism evidence="1 2">
    <name type="scientific">Penicillium roqueforti (strain FM164)</name>
    <dbReference type="NCBI Taxonomy" id="1365484"/>
    <lineage>
        <taxon>Eukaryota</taxon>
        <taxon>Fungi</taxon>
        <taxon>Dikarya</taxon>
        <taxon>Ascomycota</taxon>
        <taxon>Pezizomycotina</taxon>
        <taxon>Eurotiomycetes</taxon>
        <taxon>Eurotiomycetidae</taxon>
        <taxon>Eurotiales</taxon>
        <taxon>Aspergillaceae</taxon>
        <taxon>Penicillium</taxon>
    </lineage>
</organism>
<name>W6QNK3_PENRF</name>
<keyword evidence="2" id="KW-1185">Reference proteome</keyword>
<dbReference type="AlphaFoldDB" id="W6QNK3"/>
<dbReference type="EMBL" id="HG792020">
    <property type="protein sequence ID" value="CDM37526.1"/>
    <property type="molecule type" value="Genomic_DNA"/>
</dbReference>
<evidence type="ECO:0000313" key="1">
    <source>
        <dbReference type="EMBL" id="CDM37526.1"/>
    </source>
</evidence>
<sequence>MEGQGHTSNRIVHGPGVWQVAVHLANRCQFLPRVWPRGGQVVAKASEAGSLFHGLD</sequence>
<gene>
    <name evidence="1" type="ORF">PROQFM164_S06g000488</name>
</gene>